<accession>A0A314Y3C5</accession>
<sequence length="99" mass="11667">MQFWGCLLFLVVVLGTQLDPETKALQEADRVKRLPGQPPVKYQQYSGYVWLRLYSMRTRNHEILRRIPAGGGGYDPCRKNYATTYFNRPDVLQRGNYYY</sequence>
<organism evidence="2 3">
    <name type="scientific">Prunus yedoensis var. nudiflora</name>
    <dbReference type="NCBI Taxonomy" id="2094558"/>
    <lineage>
        <taxon>Eukaryota</taxon>
        <taxon>Viridiplantae</taxon>
        <taxon>Streptophyta</taxon>
        <taxon>Embryophyta</taxon>
        <taxon>Tracheophyta</taxon>
        <taxon>Spermatophyta</taxon>
        <taxon>Magnoliopsida</taxon>
        <taxon>eudicotyledons</taxon>
        <taxon>Gunneridae</taxon>
        <taxon>Pentapetalae</taxon>
        <taxon>rosids</taxon>
        <taxon>fabids</taxon>
        <taxon>Rosales</taxon>
        <taxon>Rosaceae</taxon>
        <taxon>Amygdaloideae</taxon>
        <taxon>Amygdaleae</taxon>
        <taxon>Prunus</taxon>
    </lineage>
</organism>
<proteinExistence type="predicted"/>
<protein>
    <submittedName>
        <fullName evidence="2">Uncharacterized protein</fullName>
    </submittedName>
</protein>
<comment type="caution">
    <text evidence="2">The sequence shown here is derived from an EMBL/GenBank/DDBJ whole genome shotgun (WGS) entry which is preliminary data.</text>
</comment>
<dbReference type="EMBL" id="PJQY01001901">
    <property type="protein sequence ID" value="PQP98343.1"/>
    <property type="molecule type" value="Genomic_DNA"/>
</dbReference>
<evidence type="ECO:0000313" key="2">
    <source>
        <dbReference type="EMBL" id="PQP98343.1"/>
    </source>
</evidence>
<reference evidence="2 3" key="1">
    <citation type="submission" date="2018-02" db="EMBL/GenBank/DDBJ databases">
        <title>Draft genome of wild Prunus yedoensis var. nudiflora.</title>
        <authorList>
            <person name="Baek S."/>
            <person name="Kim J.-H."/>
            <person name="Choi K."/>
            <person name="Kim G.-B."/>
            <person name="Cho A."/>
            <person name="Jang H."/>
            <person name="Shin C.-H."/>
            <person name="Yu H.-J."/>
            <person name="Mun J.-H."/>
        </authorList>
    </citation>
    <scope>NUCLEOTIDE SEQUENCE [LARGE SCALE GENOMIC DNA]</scope>
    <source>
        <strain evidence="3">cv. Jeju island</strain>
        <tissue evidence="2">Leaf</tissue>
    </source>
</reference>
<keyword evidence="3" id="KW-1185">Reference proteome</keyword>
<keyword evidence="1" id="KW-0732">Signal</keyword>
<evidence type="ECO:0000313" key="3">
    <source>
        <dbReference type="Proteomes" id="UP000250321"/>
    </source>
</evidence>
<dbReference type="Proteomes" id="UP000250321">
    <property type="component" value="Unassembled WGS sequence"/>
</dbReference>
<feature type="chain" id="PRO_5016325232" evidence="1">
    <location>
        <begin position="16"/>
        <end position="99"/>
    </location>
</feature>
<name>A0A314Y3C5_PRUYE</name>
<dbReference type="AlphaFoldDB" id="A0A314Y3C5"/>
<evidence type="ECO:0000256" key="1">
    <source>
        <dbReference type="SAM" id="SignalP"/>
    </source>
</evidence>
<feature type="signal peptide" evidence="1">
    <location>
        <begin position="1"/>
        <end position="15"/>
    </location>
</feature>
<dbReference type="OrthoDB" id="443318at2759"/>
<gene>
    <name evidence="2" type="ORF">Pyn_18079</name>
</gene>